<dbReference type="PIRSF" id="PIRSF005902">
    <property type="entry name" value="DNase_TatD"/>
    <property type="match status" value="1"/>
</dbReference>
<comment type="caution">
    <text evidence="3">The sequence shown here is derived from an EMBL/GenBank/DDBJ whole genome shotgun (WGS) entry which is preliminary data.</text>
</comment>
<comment type="similarity">
    <text evidence="1">Belongs to the metallo-dependent hydrolases superfamily. TatD-type hydrolase family.</text>
</comment>
<reference evidence="3 4" key="1">
    <citation type="submission" date="2023-02" db="EMBL/GenBank/DDBJ databases">
        <title>Bacterial whole genomic sequence of Curvibacter sp. HBC61.</title>
        <authorList>
            <person name="Le V."/>
            <person name="Ko S.-R."/>
            <person name="Ahn C.-Y."/>
            <person name="Oh H.-M."/>
        </authorList>
    </citation>
    <scope>NUCLEOTIDE SEQUENCE [LARGE SCALE GENOMIC DNA]</scope>
    <source>
        <strain evidence="3 4">HBC61</strain>
    </source>
</reference>
<dbReference type="PANTHER" id="PTHR46124:SF3">
    <property type="entry name" value="HYDROLASE"/>
    <property type="match status" value="1"/>
</dbReference>
<evidence type="ECO:0000313" key="3">
    <source>
        <dbReference type="EMBL" id="MDD0840582.1"/>
    </source>
</evidence>
<dbReference type="PANTHER" id="PTHR46124">
    <property type="entry name" value="D-AMINOACYL-TRNA DEACYLASE"/>
    <property type="match status" value="1"/>
</dbReference>
<organism evidence="3 4">
    <name type="scientific">Curvibacter cyanobacteriorum</name>
    <dbReference type="NCBI Taxonomy" id="3026422"/>
    <lineage>
        <taxon>Bacteria</taxon>
        <taxon>Pseudomonadati</taxon>
        <taxon>Pseudomonadota</taxon>
        <taxon>Betaproteobacteria</taxon>
        <taxon>Burkholderiales</taxon>
        <taxon>Comamonadaceae</taxon>
        <taxon>Curvibacter</taxon>
    </lineage>
</organism>
<dbReference type="GO" id="GO:0016787">
    <property type="term" value="F:hydrolase activity"/>
    <property type="evidence" value="ECO:0007669"/>
    <property type="project" value="UniProtKB-KW"/>
</dbReference>
<dbReference type="Gene3D" id="3.20.20.140">
    <property type="entry name" value="Metal-dependent hydrolases"/>
    <property type="match status" value="1"/>
</dbReference>
<dbReference type="PROSITE" id="PS01091">
    <property type="entry name" value="TATD_3"/>
    <property type="match status" value="1"/>
</dbReference>
<accession>A0ABT5N2P6</accession>
<protein>
    <submittedName>
        <fullName evidence="3">TatD family hydrolase</fullName>
    </submittedName>
</protein>
<dbReference type="EMBL" id="JAQSIP010000010">
    <property type="protein sequence ID" value="MDD0840582.1"/>
    <property type="molecule type" value="Genomic_DNA"/>
</dbReference>
<gene>
    <name evidence="3" type="ORF">PSQ40_18525</name>
</gene>
<keyword evidence="2 3" id="KW-0378">Hydrolase</keyword>
<evidence type="ECO:0000256" key="1">
    <source>
        <dbReference type="ARBA" id="ARBA00009275"/>
    </source>
</evidence>
<dbReference type="Proteomes" id="UP001528673">
    <property type="component" value="Unassembled WGS sequence"/>
</dbReference>
<dbReference type="InterPro" id="IPR018228">
    <property type="entry name" value="DNase_TatD-rel_CS"/>
</dbReference>
<keyword evidence="4" id="KW-1185">Reference proteome</keyword>
<evidence type="ECO:0000313" key="4">
    <source>
        <dbReference type="Proteomes" id="UP001528673"/>
    </source>
</evidence>
<dbReference type="InterPro" id="IPR032466">
    <property type="entry name" value="Metal_Hydrolase"/>
</dbReference>
<proteinExistence type="inferred from homology"/>
<dbReference type="RefSeq" id="WP_273953368.1">
    <property type="nucleotide sequence ID" value="NZ_JAQSIP010000010.1"/>
</dbReference>
<dbReference type="Pfam" id="PF01026">
    <property type="entry name" value="TatD_DNase"/>
    <property type="match status" value="1"/>
</dbReference>
<sequence>MLFCLDTHCHLDAPELAPDLDAVRQQARAAGVGHCVLPAVQVSHFEAVRALAHRHGDSYALGIHPLYTAPATGADVDQLAVALQAARDDPRLVAVGEIGLDGFVPGLDMAHQQTLYRAQLQLARQHGLPVILHVRRSADLVLAGLRAVGGGRGARWRGIAHAFNGSAQQAQAFIDLGFKLGFGGALTFDRALQLRRLAAELPLSALVLETDAPDIPPHWLYRPAAERAAGQPQGRNTPGELPRIAQVLADLRGLPLAAVLQATTRNACEALPKLGALLPAEVRASLAAKAEAETPAEAMLTGRAEGAA</sequence>
<dbReference type="InterPro" id="IPR001130">
    <property type="entry name" value="TatD-like"/>
</dbReference>
<dbReference type="SUPFAM" id="SSF51556">
    <property type="entry name" value="Metallo-dependent hydrolases"/>
    <property type="match status" value="1"/>
</dbReference>
<name>A0ABT5N2P6_9BURK</name>
<evidence type="ECO:0000256" key="2">
    <source>
        <dbReference type="ARBA" id="ARBA00022801"/>
    </source>
</evidence>
<dbReference type="CDD" id="cd01310">
    <property type="entry name" value="TatD_DNAse"/>
    <property type="match status" value="1"/>
</dbReference>